<evidence type="ECO:0000313" key="1">
    <source>
        <dbReference type="EMBL" id="MBS7810043.1"/>
    </source>
</evidence>
<dbReference type="Proteomes" id="UP000766336">
    <property type="component" value="Unassembled WGS sequence"/>
</dbReference>
<accession>A0ABS5Q960</accession>
<keyword evidence="2" id="KW-1185">Reference proteome</keyword>
<comment type="caution">
    <text evidence="1">The sequence shown here is derived from an EMBL/GenBank/DDBJ whole genome shotgun (WGS) entry which is preliminary data.</text>
</comment>
<sequence length="93" mass="10450">MKRFLLIAPLLAGCTGLVPVVPPPVMTDEACRTEATRAREVRNVSREANFENYANMRQTQSDRNVALREAYDNCLRAHGRPLRGGVEPVQRID</sequence>
<evidence type="ECO:0008006" key="3">
    <source>
        <dbReference type="Google" id="ProtNLM"/>
    </source>
</evidence>
<proteinExistence type="predicted"/>
<name>A0ABS5Q960_9PROT</name>
<dbReference type="RefSeq" id="WP_213668688.1">
    <property type="nucleotide sequence ID" value="NZ_JAHCDA010000001.1"/>
</dbReference>
<organism evidence="1 2">
    <name type="scientific">Roseococcus pinisoli</name>
    <dbReference type="NCBI Taxonomy" id="2835040"/>
    <lineage>
        <taxon>Bacteria</taxon>
        <taxon>Pseudomonadati</taxon>
        <taxon>Pseudomonadota</taxon>
        <taxon>Alphaproteobacteria</taxon>
        <taxon>Acetobacterales</taxon>
        <taxon>Roseomonadaceae</taxon>
        <taxon>Roseococcus</taxon>
    </lineage>
</organism>
<gene>
    <name evidence="1" type="ORF">KHU32_03780</name>
</gene>
<evidence type="ECO:0000313" key="2">
    <source>
        <dbReference type="Proteomes" id="UP000766336"/>
    </source>
</evidence>
<protein>
    <recommendedName>
        <fullName evidence="3">Phosphoribosylamine--glycine ligase</fullName>
    </recommendedName>
</protein>
<dbReference type="EMBL" id="JAHCDA010000001">
    <property type="protein sequence ID" value="MBS7810043.1"/>
    <property type="molecule type" value="Genomic_DNA"/>
</dbReference>
<reference evidence="1 2" key="1">
    <citation type="submission" date="2021-05" db="EMBL/GenBank/DDBJ databases">
        <title>Roseococcus sp. XZZS9, whole genome shotgun sequencing project.</title>
        <authorList>
            <person name="Zhao G."/>
            <person name="Shen L."/>
        </authorList>
    </citation>
    <scope>NUCLEOTIDE SEQUENCE [LARGE SCALE GENOMIC DNA]</scope>
    <source>
        <strain evidence="1 2">XZZS9</strain>
    </source>
</reference>